<dbReference type="Gene3D" id="3.10.520.10">
    <property type="entry name" value="ApbE-like domains"/>
    <property type="match status" value="1"/>
</dbReference>
<dbReference type="SUPFAM" id="SSF143631">
    <property type="entry name" value="ApbE-like"/>
    <property type="match status" value="1"/>
</dbReference>
<evidence type="ECO:0000256" key="11">
    <source>
        <dbReference type="SAM" id="MobiDB-lite"/>
    </source>
</evidence>
<reference evidence="12 13" key="1">
    <citation type="journal article" date="2019" name="Int. J. Syst. Evol. Microbiol.">
        <title>The Global Catalogue of Microorganisms (GCM) 10K type strain sequencing project: providing services to taxonomists for standard genome sequencing and annotation.</title>
        <authorList>
            <consortium name="The Broad Institute Genomics Platform"/>
            <consortium name="The Broad Institute Genome Sequencing Center for Infectious Disease"/>
            <person name="Wu L."/>
            <person name="Ma J."/>
        </authorList>
    </citation>
    <scope>NUCLEOTIDE SEQUENCE [LARGE SCALE GENOMIC DNA]</scope>
    <source>
        <strain evidence="12 13">JCM 15591</strain>
    </source>
</reference>
<dbReference type="InterPro" id="IPR024932">
    <property type="entry name" value="ApbE"/>
</dbReference>
<sequence>MTLSTLAAPTAVPLPTHHPDAPAPAAPRSASFAAIGTSNRVLTTRPETLGPALAIAREHLAELDAAVSRFRPDSEVSALARRAQNGPAWAYVSATFAHYLDRGLHAARLTGGLVDATIGAALVQAGYDVDLDVVRARRARPTRSADLVIHAPPALRPDLPDHPGSIPGWRAIQFDPLSRRVVAPQGTLIDLGASAKAAAADRIADLLAAALPGGFLVNLGGDIASSGELPVGGWDIGVESADGRILQVVSGTGQAFATSSTQKRTWATADAAQPDRHHILDPRTGRSAQTRWAQVTCAAVSALEANAASTAAIILDGEAPAWLAKNGIPARLDTLDGAVVTTPGWTLEARA</sequence>
<dbReference type="Pfam" id="PF02424">
    <property type="entry name" value="ApbE"/>
    <property type="match status" value="1"/>
</dbReference>
<dbReference type="PANTHER" id="PTHR30040">
    <property type="entry name" value="THIAMINE BIOSYNTHESIS LIPOPROTEIN APBE"/>
    <property type="match status" value="1"/>
</dbReference>
<proteinExistence type="predicted"/>
<evidence type="ECO:0000256" key="8">
    <source>
        <dbReference type="ARBA" id="ARBA00022842"/>
    </source>
</evidence>
<evidence type="ECO:0000256" key="7">
    <source>
        <dbReference type="ARBA" id="ARBA00022827"/>
    </source>
</evidence>
<evidence type="ECO:0000256" key="9">
    <source>
        <dbReference type="ARBA" id="ARBA00031306"/>
    </source>
</evidence>
<feature type="region of interest" description="Disordered" evidence="11">
    <location>
        <begin position="1"/>
        <end position="27"/>
    </location>
</feature>
<keyword evidence="6" id="KW-0479">Metal-binding</keyword>
<comment type="caution">
    <text evidence="12">The sequence shown here is derived from an EMBL/GenBank/DDBJ whole genome shotgun (WGS) entry which is preliminary data.</text>
</comment>
<evidence type="ECO:0000313" key="13">
    <source>
        <dbReference type="Proteomes" id="UP001501475"/>
    </source>
</evidence>
<evidence type="ECO:0000313" key="12">
    <source>
        <dbReference type="EMBL" id="GAA1767084.1"/>
    </source>
</evidence>
<dbReference type="EMBL" id="BAAAPN010000057">
    <property type="protein sequence ID" value="GAA1767084.1"/>
    <property type="molecule type" value="Genomic_DNA"/>
</dbReference>
<evidence type="ECO:0000256" key="6">
    <source>
        <dbReference type="ARBA" id="ARBA00022723"/>
    </source>
</evidence>
<dbReference type="EC" id="2.7.1.180" evidence="2"/>
<comment type="catalytic activity">
    <reaction evidence="10">
        <text>L-threonyl-[protein] + FAD = FMN-L-threonyl-[protein] + AMP + H(+)</text>
        <dbReference type="Rhea" id="RHEA:36847"/>
        <dbReference type="Rhea" id="RHEA-COMP:11060"/>
        <dbReference type="Rhea" id="RHEA-COMP:11061"/>
        <dbReference type="ChEBI" id="CHEBI:15378"/>
        <dbReference type="ChEBI" id="CHEBI:30013"/>
        <dbReference type="ChEBI" id="CHEBI:57692"/>
        <dbReference type="ChEBI" id="CHEBI:74257"/>
        <dbReference type="ChEBI" id="CHEBI:456215"/>
        <dbReference type="EC" id="2.7.1.180"/>
    </reaction>
</comment>
<comment type="cofactor">
    <cofactor evidence="1">
        <name>Mg(2+)</name>
        <dbReference type="ChEBI" id="CHEBI:18420"/>
    </cofactor>
</comment>
<keyword evidence="5 12" id="KW-0808">Transferase</keyword>
<evidence type="ECO:0000256" key="4">
    <source>
        <dbReference type="ARBA" id="ARBA00022630"/>
    </source>
</evidence>
<accession>A0ABN2KWX9</accession>
<dbReference type="RefSeq" id="WP_344067343.1">
    <property type="nucleotide sequence ID" value="NZ_BAAAPN010000057.1"/>
</dbReference>
<organism evidence="12 13">
    <name type="scientific">Nostocoides vanveenii</name>
    <dbReference type="NCBI Taxonomy" id="330835"/>
    <lineage>
        <taxon>Bacteria</taxon>
        <taxon>Bacillati</taxon>
        <taxon>Actinomycetota</taxon>
        <taxon>Actinomycetes</taxon>
        <taxon>Micrococcales</taxon>
        <taxon>Intrasporangiaceae</taxon>
        <taxon>Nostocoides</taxon>
    </lineage>
</organism>
<keyword evidence="13" id="KW-1185">Reference proteome</keyword>
<gene>
    <name evidence="12" type="ORF">GCM10009810_27290</name>
</gene>
<keyword evidence="8" id="KW-0460">Magnesium</keyword>
<evidence type="ECO:0000256" key="10">
    <source>
        <dbReference type="ARBA" id="ARBA00048540"/>
    </source>
</evidence>
<keyword evidence="7" id="KW-0274">FAD</keyword>
<protein>
    <recommendedName>
        <fullName evidence="3">FAD:protein FMN transferase</fullName>
        <ecNumber evidence="2">2.7.1.180</ecNumber>
    </recommendedName>
    <alternativeName>
        <fullName evidence="9">Flavin transferase</fullName>
    </alternativeName>
</protein>
<dbReference type="GO" id="GO:0016740">
    <property type="term" value="F:transferase activity"/>
    <property type="evidence" value="ECO:0007669"/>
    <property type="project" value="UniProtKB-KW"/>
</dbReference>
<keyword evidence="4" id="KW-0285">Flavoprotein</keyword>
<name>A0ABN2KWX9_9MICO</name>
<evidence type="ECO:0000256" key="3">
    <source>
        <dbReference type="ARBA" id="ARBA00016337"/>
    </source>
</evidence>
<dbReference type="Proteomes" id="UP001501475">
    <property type="component" value="Unassembled WGS sequence"/>
</dbReference>
<evidence type="ECO:0000256" key="1">
    <source>
        <dbReference type="ARBA" id="ARBA00001946"/>
    </source>
</evidence>
<dbReference type="InterPro" id="IPR003374">
    <property type="entry name" value="ApbE-like_sf"/>
</dbReference>
<evidence type="ECO:0000256" key="5">
    <source>
        <dbReference type="ARBA" id="ARBA00022679"/>
    </source>
</evidence>
<evidence type="ECO:0000256" key="2">
    <source>
        <dbReference type="ARBA" id="ARBA00011955"/>
    </source>
</evidence>
<dbReference type="PANTHER" id="PTHR30040:SF2">
    <property type="entry name" value="FAD:PROTEIN FMN TRANSFERASE"/>
    <property type="match status" value="1"/>
</dbReference>